<reference evidence="1 2" key="1">
    <citation type="journal article" date="2014" name="Genome Biol. Evol.">
        <title>The secreted proteins of Achlya hypogyna and Thraustotheca clavata identify the ancestral oomycete secretome and reveal gene acquisitions by horizontal gene transfer.</title>
        <authorList>
            <person name="Misner I."/>
            <person name="Blouin N."/>
            <person name="Leonard G."/>
            <person name="Richards T.A."/>
            <person name="Lane C.E."/>
        </authorList>
    </citation>
    <scope>NUCLEOTIDE SEQUENCE [LARGE SCALE GENOMIC DNA]</scope>
    <source>
        <strain evidence="1 2">ATCC 34112</strain>
    </source>
</reference>
<comment type="caution">
    <text evidence="1">The sequence shown here is derived from an EMBL/GenBank/DDBJ whole genome shotgun (WGS) entry which is preliminary data.</text>
</comment>
<dbReference type="AlphaFoldDB" id="A0A1W0A0A9"/>
<dbReference type="Proteomes" id="UP000243217">
    <property type="component" value="Unassembled WGS sequence"/>
</dbReference>
<organism evidence="1 2">
    <name type="scientific">Thraustotheca clavata</name>
    <dbReference type="NCBI Taxonomy" id="74557"/>
    <lineage>
        <taxon>Eukaryota</taxon>
        <taxon>Sar</taxon>
        <taxon>Stramenopiles</taxon>
        <taxon>Oomycota</taxon>
        <taxon>Saprolegniomycetes</taxon>
        <taxon>Saprolegniales</taxon>
        <taxon>Achlyaceae</taxon>
        <taxon>Thraustotheca</taxon>
    </lineage>
</organism>
<dbReference type="OrthoDB" id="10614886at2759"/>
<evidence type="ECO:0000313" key="1">
    <source>
        <dbReference type="EMBL" id="OQS03450.1"/>
    </source>
</evidence>
<protein>
    <submittedName>
        <fullName evidence="1">Uncharacterized protein</fullName>
    </submittedName>
</protein>
<accession>A0A1W0A0A9</accession>
<gene>
    <name evidence="1" type="ORF">THRCLA_04244</name>
</gene>
<evidence type="ECO:0000313" key="2">
    <source>
        <dbReference type="Proteomes" id="UP000243217"/>
    </source>
</evidence>
<keyword evidence="2" id="KW-1185">Reference proteome</keyword>
<dbReference type="EMBL" id="JNBS01000891">
    <property type="protein sequence ID" value="OQS03450.1"/>
    <property type="molecule type" value="Genomic_DNA"/>
</dbReference>
<name>A0A1W0A0A9_9STRA</name>
<sequence>MLPAATLTFCRLHGDVWTIDASITCMSGVLDTKLWIMFTEDELTPTIKVCDYKKSTNIPLTGAQSRKQKVLLLVGTVLSSLSYIQLANVNFSNDFWWANFNTTGILTFIANWYDINTDSLYADTIEYSKDNTVVTYSPLYTSFVQFDVVNDIEIAIQYCWFDFDRKYTMASTSQRQERCEKYKTNGAVYLEAPLRNTVWSEFEFCWGTWFNIGIAKELQGSAWLAAVKSNIPTHFNISSYTVQWQSYKTIGLIDTFTIEIVFGVSYLINLQSTNGSFHLDQESSMKMYWTLARDFFAVNTNGSSIAGLSLLQKSTKSEILFPEPHQVLFAAMVSGITLDEIPVACSADTVSPLECIKLFQNVVNFTSTYLPSTKYDTIIQEVISDVNSIEMMQYVINSTTSSRQFFHQRLLDTADQTMILFGRMFLYDRAMGVREVVQINGDY</sequence>
<proteinExistence type="predicted"/>